<organism evidence="2 3">
    <name type="scientific">Bombiscardovia nodaiensis</name>
    <dbReference type="NCBI Taxonomy" id="2932181"/>
    <lineage>
        <taxon>Bacteria</taxon>
        <taxon>Bacillati</taxon>
        <taxon>Actinomycetota</taxon>
        <taxon>Actinomycetes</taxon>
        <taxon>Bifidobacteriales</taxon>
        <taxon>Bifidobacteriaceae</taxon>
        <taxon>Bombiscardovia</taxon>
    </lineage>
</organism>
<evidence type="ECO:0000313" key="3">
    <source>
        <dbReference type="Proteomes" id="UP001321766"/>
    </source>
</evidence>
<dbReference type="Proteomes" id="UP001321766">
    <property type="component" value="Chromosome"/>
</dbReference>
<dbReference type="EMBL" id="AP026798">
    <property type="protein sequence ID" value="BDR53455.1"/>
    <property type="molecule type" value="Genomic_DNA"/>
</dbReference>
<keyword evidence="1" id="KW-0812">Transmembrane</keyword>
<evidence type="ECO:0000313" key="2">
    <source>
        <dbReference type="EMBL" id="BDR53455.1"/>
    </source>
</evidence>
<gene>
    <name evidence="2" type="ORF">KIM372_13620</name>
</gene>
<name>A0ABM8B989_9BIFI</name>
<keyword evidence="1" id="KW-0472">Membrane</keyword>
<sequence>MLSMPLPESQRKVVSASLWVSGSFTLLLPRVAIAWAKAGSGRQDLIGVEPSVQGGLTAMPRGLIWGSLTPLPVSWLLLLRLTG</sequence>
<feature type="transmembrane region" description="Helical" evidence="1">
    <location>
        <begin position="60"/>
        <end position="79"/>
    </location>
</feature>
<accession>A0ABM8B989</accession>
<evidence type="ECO:0000256" key="1">
    <source>
        <dbReference type="SAM" id="Phobius"/>
    </source>
</evidence>
<proteinExistence type="predicted"/>
<keyword evidence="3" id="KW-1185">Reference proteome</keyword>
<reference evidence="2 3" key="1">
    <citation type="journal article" date="2023" name="Microbiol. Spectr.">
        <title>Symbiosis of Carpenter Bees with Uncharacterized Lactic Acid Bacteria Showing NAD Auxotrophy.</title>
        <authorList>
            <person name="Kawasaki S."/>
            <person name="Ozawa K."/>
            <person name="Mori T."/>
            <person name="Yamamoto A."/>
            <person name="Ito M."/>
            <person name="Ohkuma M."/>
            <person name="Sakamoto M."/>
            <person name="Matsutani M."/>
        </authorList>
    </citation>
    <scope>NUCLEOTIDE SEQUENCE [LARGE SCALE GENOMIC DNA]</scope>
    <source>
        <strain evidence="2 3">Kim37-2</strain>
    </source>
</reference>
<protein>
    <submittedName>
        <fullName evidence="2">Uncharacterized protein</fullName>
    </submittedName>
</protein>
<keyword evidence="1" id="KW-1133">Transmembrane helix</keyword>